<evidence type="ECO:0000256" key="2">
    <source>
        <dbReference type="ARBA" id="ARBA00022737"/>
    </source>
</evidence>
<organism evidence="9 10">
    <name type="scientific">Oncorhynchus mykiss</name>
    <name type="common">Rainbow trout</name>
    <name type="synonym">Salmo gairdneri</name>
    <dbReference type="NCBI Taxonomy" id="8022"/>
    <lineage>
        <taxon>Eukaryota</taxon>
        <taxon>Metazoa</taxon>
        <taxon>Chordata</taxon>
        <taxon>Craniata</taxon>
        <taxon>Vertebrata</taxon>
        <taxon>Euteleostomi</taxon>
        <taxon>Actinopterygii</taxon>
        <taxon>Neopterygii</taxon>
        <taxon>Teleostei</taxon>
        <taxon>Protacanthopterygii</taxon>
        <taxon>Salmoniformes</taxon>
        <taxon>Salmonidae</taxon>
        <taxon>Salmoninae</taxon>
        <taxon>Oncorhynchus</taxon>
    </lineage>
</organism>
<feature type="repeat" description="ANK" evidence="5">
    <location>
        <begin position="714"/>
        <end position="746"/>
    </location>
</feature>
<name>A0A060XLU6_ONCMY</name>
<dbReference type="SMART" id="SM00248">
    <property type="entry name" value="ANK"/>
    <property type="match status" value="6"/>
</dbReference>
<dbReference type="InterPro" id="IPR053064">
    <property type="entry name" value="Ankyrin-MYND_domain-protein"/>
</dbReference>
<dbReference type="PROSITE" id="PS50865">
    <property type="entry name" value="ZF_MYND_2"/>
    <property type="match status" value="1"/>
</dbReference>
<feature type="repeat" description="ANK" evidence="5">
    <location>
        <begin position="677"/>
        <end position="714"/>
    </location>
</feature>
<dbReference type="SMART" id="SM00698">
    <property type="entry name" value="MORN"/>
    <property type="match status" value="4"/>
</dbReference>
<gene>
    <name evidence="9" type="ORF">GSONMT00014504001</name>
</gene>
<dbReference type="InterPro" id="IPR002893">
    <property type="entry name" value="Znf_MYND"/>
</dbReference>
<protein>
    <recommendedName>
        <fullName evidence="8">MYND-type domain-containing protein</fullName>
    </recommendedName>
</protein>
<feature type="domain" description="MYND-type" evidence="8">
    <location>
        <begin position="903"/>
        <end position="943"/>
    </location>
</feature>
<keyword evidence="2" id="KW-0677">Repeat</keyword>
<keyword evidence="5" id="KW-0040">ANK repeat</keyword>
<accession>A0A060XLU6</accession>
<feature type="repeat" description="ANK" evidence="5">
    <location>
        <begin position="606"/>
        <end position="641"/>
    </location>
</feature>
<keyword evidence="3 6" id="KW-0863">Zinc-finger</keyword>
<dbReference type="STRING" id="8022.A0A060XLU6"/>
<dbReference type="Gene3D" id="2.20.110.10">
    <property type="entry name" value="Histone H3 K4-specific methyltransferase SET7/9 N-terminal domain"/>
    <property type="match status" value="2"/>
</dbReference>
<dbReference type="PROSITE" id="PS50297">
    <property type="entry name" value="ANK_REP_REGION"/>
    <property type="match status" value="2"/>
</dbReference>
<reference evidence="9" key="1">
    <citation type="journal article" date="2014" name="Nat. Commun.">
        <title>The rainbow trout genome provides novel insights into evolution after whole-genome duplication in vertebrates.</title>
        <authorList>
            <person name="Berthelot C."/>
            <person name="Brunet F."/>
            <person name="Chalopin D."/>
            <person name="Juanchich A."/>
            <person name="Bernard M."/>
            <person name="Noel B."/>
            <person name="Bento P."/>
            <person name="Da Silva C."/>
            <person name="Labadie K."/>
            <person name="Alberti A."/>
            <person name="Aury J.M."/>
            <person name="Louis A."/>
            <person name="Dehais P."/>
            <person name="Bardou P."/>
            <person name="Montfort J."/>
            <person name="Klopp C."/>
            <person name="Cabau C."/>
            <person name="Gaspin C."/>
            <person name="Thorgaard G.H."/>
            <person name="Boussaha M."/>
            <person name="Quillet E."/>
            <person name="Guyomard R."/>
            <person name="Galiana D."/>
            <person name="Bobe J."/>
            <person name="Volff J.N."/>
            <person name="Genet C."/>
            <person name="Wincker P."/>
            <person name="Jaillon O."/>
            <person name="Roest Crollius H."/>
            <person name="Guiguen Y."/>
        </authorList>
    </citation>
    <scope>NUCLEOTIDE SEQUENCE [LARGE SCALE GENOMIC DNA]</scope>
</reference>
<dbReference type="SUPFAM" id="SSF48403">
    <property type="entry name" value="Ankyrin repeat"/>
    <property type="match status" value="2"/>
</dbReference>
<evidence type="ECO:0000256" key="4">
    <source>
        <dbReference type="ARBA" id="ARBA00022833"/>
    </source>
</evidence>
<reference evidence="9" key="2">
    <citation type="submission" date="2014-03" db="EMBL/GenBank/DDBJ databases">
        <authorList>
            <person name="Genoscope - CEA"/>
        </authorList>
    </citation>
    <scope>NUCLEOTIDE SEQUENCE</scope>
</reference>
<dbReference type="Gene3D" id="6.10.140.2220">
    <property type="match status" value="1"/>
</dbReference>
<evidence type="ECO:0000259" key="8">
    <source>
        <dbReference type="PROSITE" id="PS50865"/>
    </source>
</evidence>
<dbReference type="SUPFAM" id="SSF144232">
    <property type="entry name" value="HIT/MYND zinc finger-like"/>
    <property type="match status" value="1"/>
</dbReference>
<dbReference type="PROSITE" id="PS01360">
    <property type="entry name" value="ZF_MYND_1"/>
    <property type="match status" value="1"/>
</dbReference>
<dbReference type="PROSITE" id="PS50088">
    <property type="entry name" value="ANK_REPEAT"/>
    <property type="match status" value="4"/>
</dbReference>
<dbReference type="Gene3D" id="1.25.40.20">
    <property type="entry name" value="Ankyrin repeat-containing domain"/>
    <property type="match status" value="3"/>
</dbReference>
<feature type="region of interest" description="Disordered" evidence="7">
    <location>
        <begin position="176"/>
        <end position="197"/>
    </location>
</feature>
<feature type="repeat" description="ANK" evidence="5">
    <location>
        <begin position="331"/>
        <end position="363"/>
    </location>
</feature>
<dbReference type="Pfam" id="PF12796">
    <property type="entry name" value="Ank_2"/>
    <property type="match status" value="2"/>
</dbReference>
<dbReference type="AlphaFoldDB" id="A0A060XLU6"/>
<sequence>MATSTSVAPGASVRCGVRAGREHWTNIKAGREKRNGPGVQQWSDGSKYEGEFVNDLKHGTGVFTWTNGEFYDGSFYKDYRHGNGTYSWPAGFKFVGKFYLNRKEGYGIQTFPDGTTFQGLYHADERFGPGVVTYPDGHQDVGLWHRERLLRLCTALEGGFTLQAFPEHMAQINCKKEPKNQSQSSAKGPETKAKPGTRELLQDEHFILPPDMDRYSTDSDHLPVPWGLRKELDLQFFGEHCDNPDTNPDVSAALPLQQRMQAHIHRHRFEVEALDWDVEAVLSENRQRFGPKGSLELNSEGLIQEASLGDPQSVYRILRDGKIHPDVGDARGHTALIAATVNCHNDVIHLLLDSGADVNKLNCEGMSALAVCNVLYYPIQSLHETVAEKVPQKTHAKSQADNEAMDRGQCNDSQVSLCNGQGYCQEEADQDEDEQYLQECSDQAALDLDRMDMIVVRERRSIQVLDGNIPLGCVPWHEGEEDRRRRERRGSLMADPAFDSARSLASFHIHVTEEVMQKTAEALSRSGLVPHADTQETVRKMALMKTEHRGRWTTMKLLLDRGADPNASSVPMPVLFLAIKAGHIQAVRLLLECGARTDMCLPSEQRGFYPLHIAAALPGAEGPKITELLLHAVADPDVTAQDAHEVFKLDKVSRGSSTSSGPPSQFYMAPSVPPEEGGRTPLHMACQRDKDYTNAREVVSLLLSHKASTNLLWSGHSPLSLAIASGNDLAVDELLAGGADPNLPLTRRVGSALCAMTNISYDCAAHLRNRTKLLEKLMKAGANILMPVVVGEGRRCAVGTAVDYAHYAFHQDWRIAHTPYHALNQREREAYNARRQILSVMGDLLRQAVIRMERQRQGLGISSMCVCHSRAVLSEEQDSTESLPQQIEQQQRAEQRKPLFKYCYQCGRSVGVVLIACSRCHEVFYCSKTCKMKAWNDRHKDECVRVPGRKDNTTSPNHLLTKHANTFN</sequence>
<evidence type="ECO:0000313" key="10">
    <source>
        <dbReference type="Proteomes" id="UP000193380"/>
    </source>
</evidence>
<evidence type="ECO:0000256" key="6">
    <source>
        <dbReference type="PROSITE-ProRule" id="PRU00134"/>
    </source>
</evidence>
<dbReference type="GO" id="GO:0008270">
    <property type="term" value="F:zinc ion binding"/>
    <property type="evidence" value="ECO:0007669"/>
    <property type="project" value="UniProtKB-KW"/>
</dbReference>
<dbReference type="InterPro" id="IPR002110">
    <property type="entry name" value="Ankyrin_rpt"/>
</dbReference>
<keyword evidence="1" id="KW-0479">Metal-binding</keyword>
<dbReference type="InterPro" id="IPR036770">
    <property type="entry name" value="Ankyrin_rpt-contain_sf"/>
</dbReference>
<dbReference type="Pfam" id="PF02493">
    <property type="entry name" value="MORN"/>
    <property type="match status" value="5"/>
</dbReference>
<keyword evidence="4" id="KW-0862">Zinc</keyword>
<dbReference type="PANTHER" id="PTHR15897">
    <property type="entry name" value="ANKYRIN REPEAT AND MYND DOMAIN PROTEIN 1"/>
    <property type="match status" value="1"/>
</dbReference>
<dbReference type="InterPro" id="IPR003409">
    <property type="entry name" value="MORN"/>
</dbReference>
<dbReference type="Pfam" id="PF00023">
    <property type="entry name" value="Ank"/>
    <property type="match status" value="1"/>
</dbReference>
<evidence type="ECO:0000256" key="3">
    <source>
        <dbReference type="ARBA" id="ARBA00022771"/>
    </source>
</evidence>
<dbReference type="SUPFAM" id="SSF82185">
    <property type="entry name" value="Histone H3 K4-specific methyltransferase SET7/9 N-terminal domain"/>
    <property type="match status" value="1"/>
</dbReference>
<evidence type="ECO:0000313" key="9">
    <source>
        <dbReference type="EMBL" id="CDQ80593.1"/>
    </source>
</evidence>
<evidence type="ECO:0000256" key="1">
    <source>
        <dbReference type="ARBA" id="ARBA00022723"/>
    </source>
</evidence>
<dbReference type="PANTHER" id="PTHR15897:SF2">
    <property type="entry name" value="ANKYRIN REPEAT AND MYND DOMAIN-CONTAINING PROTEIN 1"/>
    <property type="match status" value="1"/>
</dbReference>
<dbReference type="EMBL" id="FR905626">
    <property type="protein sequence ID" value="CDQ80593.1"/>
    <property type="molecule type" value="Genomic_DNA"/>
</dbReference>
<dbReference type="PaxDb" id="8022-A0A060XLU6"/>
<dbReference type="Pfam" id="PF01753">
    <property type="entry name" value="zf-MYND"/>
    <property type="match status" value="1"/>
</dbReference>
<dbReference type="Proteomes" id="UP000193380">
    <property type="component" value="Unassembled WGS sequence"/>
</dbReference>
<proteinExistence type="predicted"/>
<evidence type="ECO:0000256" key="5">
    <source>
        <dbReference type="PROSITE-ProRule" id="PRU00023"/>
    </source>
</evidence>
<evidence type="ECO:0000256" key="7">
    <source>
        <dbReference type="SAM" id="MobiDB-lite"/>
    </source>
</evidence>